<dbReference type="EMBL" id="JAHDYS010000004">
    <property type="protein sequence ID" value="MBT1071133.1"/>
    <property type="molecule type" value="Genomic_DNA"/>
</dbReference>
<keyword evidence="12" id="KW-1185">Reference proteome</keyword>
<dbReference type="InterPro" id="IPR001900">
    <property type="entry name" value="RNase_II/R"/>
</dbReference>
<evidence type="ECO:0000256" key="3">
    <source>
        <dbReference type="ARBA" id="ARBA00022490"/>
    </source>
</evidence>
<dbReference type="SMART" id="SM00316">
    <property type="entry name" value="S1"/>
    <property type="match status" value="1"/>
</dbReference>
<evidence type="ECO:0000256" key="5">
    <source>
        <dbReference type="ARBA" id="ARBA00022801"/>
    </source>
</evidence>
<keyword evidence="3 8" id="KW-0963">Cytoplasm</keyword>
<dbReference type="InterPro" id="IPR013223">
    <property type="entry name" value="RNase_B_OB_dom"/>
</dbReference>
<dbReference type="Pfam" id="PF17876">
    <property type="entry name" value="CSD2"/>
    <property type="match status" value="1"/>
</dbReference>
<dbReference type="InterPro" id="IPR011129">
    <property type="entry name" value="CSD"/>
</dbReference>
<dbReference type="NCBIfam" id="TIGR00358">
    <property type="entry name" value="3_prime_RNase"/>
    <property type="match status" value="1"/>
</dbReference>
<protein>
    <recommendedName>
        <fullName evidence="8">Ribonuclease R</fullName>
        <shortName evidence="8">RNase R</shortName>
        <ecNumber evidence="8">3.1.13.1</ecNumber>
    </recommendedName>
</protein>
<name>A0ABS5U649_9BACT</name>
<comment type="subcellular location">
    <subcellularLocation>
        <location evidence="2 8">Cytoplasm</location>
    </subcellularLocation>
</comment>
<evidence type="ECO:0000259" key="10">
    <source>
        <dbReference type="PROSITE" id="PS50126"/>
    </source>
</evidence>
<keyword evidence="7 8" id="KW-0694">RNA-binding</keyword>
<dbReference type="PANTHER" id="PTHR23355:SF9">
    <property type="entry name" value="DIS3-LIKE EXONUCLEASE 2"/>
    <property type="match status" value="1"/>
</dbReference>
<comment type="catalytic activity">
    <reaction evidence="1 8">
        <text>Exonucleolytic cleavage in the 3'- to 5'-direction to yield nucleoside 5'-phosphates.</text>
        <dbReference type="EC" id="3.1.13.1"/>
    </reaction>
</comment>
<evidence type="ECO:0000313" key="12">
    <source>
        <dbReference type="Proteomes" id="UP000784128"/>
    </source>
</evidence>
<feature type="domain" description="S1 motif" evidence="10">
    <location>
        <begin position="628"/>
        <end position="709"/>
    </location>
</feature>
<dbReference type="InterPro" id="IPR040476">
    <property type="entry name" value="CSD2"/>
</dbReference>
<dbReference type="Pfam" id="PF00575">
    <property type="entry name" value="S1"/>
    <property type="match status" value="1"/>
</dbReference>
<dbReference type="Pfam" id="PF08206">
    <property type="entry name" value="OB_RNB"/>
    <property type="match status" value="1"/>
</dbReference>
<dbReference type="SUPFAM" id="SSF50249">
    <property type="entry name" value="Nucleic acid-binding proteins"/>
    <property type="match status" value="3"/>
</dbReference>
<keyword evidence="5 8" id="KW-0378">Hydrolase</keyword>
<proteinExistence type="inferred from homology"/>
<sequence length="777" mass="87032">MKPLSKKHILALLKAQEGPLHFAGLLREFGGRHVKHELKRTLDDMAGDGEIVRLRGNSYALATAAVSVRGKLSAHRDGYGFVTPEGGGEDIFIPQRQMKSAMHGDTVEVRAERSRMGGGKQEGRILSVAERATTRIVGRYEETRRGAIVIPEEQRLNMVISIPPKGRGLAEDGHQVVAEITSYPIGGRPTEGRIVEVLGWPDDPEVEVQSAIRRFDLPHVFGKDTLAEAESIAETVAETELKDRVDLRKMQTVTIDGETARDFDDAVSLRREGNNFRLWVSIADVSHYVKPGSPLDRDAYLRGTSVYFPDRCIPMLPERLSNGICSLNPQVDRLTMTAEMLFDRSGAVLESSFYPSIIKSTARLTYTLVKQIIVDDNREVANKHRPLVPMLLEMKELALILQAMRKKRGSIDFDLPEPEIIIGLTGQTENIIRAERNLAHQLIEEFMLAANEAVATFVTGKNIPFLYRIHENPDPAKLVNFQEFVYGFGYEFPLVDERVNPADLQRLLVQAEGRPEERMINYALLRCMKQARYAAENLHHFGLASDCYCHFTSPIRRYPDLVVHRILRATLALDAQKESKAAERELARATENLGVIGEHTSKRERTAMEAERDIVELKKIQFMQQHLGEEFDGFITGVTAFGFFTELEELFVEGLVHVSMLEDDVYTYMEKQHSLVGRTRRQVYRIGDAVRVKVAAVVPATRRIEFALVGHTASVTPTRPAGDNGMPDEYPRIPIRGKRLAGVQRKQTAPSTTGKPKRTGSGKGGSGTPKSGGRRRR</sequence>
<dbReference type="InterPro" id="IPR003029">
    <property type="entry name" value="S1_domain"/>
</dbReference>
<evidence type="ECO:0000256" key="2">
    <source>
        <dbReference type="ARBA" id="ARBA00004496"/>
    </source>
</evidence>
<dbReference type="Proteomes" id="UP000784128">
    <property type="component" value="Unassembled WGS sequence"/>
</dbReference>
<evidence type="ECO:0000256" key="6">
    <source>
        <dbReference type="ARBA" id="ARBA00022839"/>
    </source>
</evidence>
<feature type="region of interest" description="Disordered" evidence="9">
    <location>
        <begin position="714"/>
        <end position="777"/>
    </location>
</feature>
<dbReference type="EC" id="3.1.13.1" evidence="8"/>
<keyword evidence="6 8" id="KW-0269">Exonuclease</keyword>
<dbReference type="Pfam" id="PF00773">
    <property type="entry name" value="RNB"/>
    <property type="match status" value="1"/>
</dbReference>
<evidence type="ECO:0000313" key="11">
    <source>
        <dbReference type="EMBL" id="MBT1071133.1"/>
    </source>
</evidence>
<organism evidence="11 12">
    <name type="scientific">Pelotalea chapellei</name>
    <dbReference type="NCBI Taxonomy" id="44671"/>
    <lineage>
        <taxon>Bacteria</taxon>
        <taxon>Pseudomonadati</taxon>
        <taxon>Thermodesulfobacteriota</taxon>
        <taxon>Desulfuromonadia</taxon>
        <taxon>Geobacterales</taxon>
        <taxon>Geobacteraceae</taxon>
        <taxon>Pelotalea</taxon>
    </lineage>
</organism>
<gene>
    <name evidence="8 11" type="primary">rnr</name>
    <name evidence="11" type="ORF">KJB30_05030</name>
</gene>
<dbReference type="CDD" id="cd04471">
    <property type="entry name" value="S1_RNase_R"/>
    <property type="match status" value="1"/>
</dbReference>
<evidence type="ECO:0000256" key="4">
    <source>
        <dbReference type="ARBA" id="ARBA00022722"/>
    </source>
</evidence>
<dbReference type="NCBIfam" id="TIGR02063">
    <property type="entry name" value="RNase_R"/>
    <property type="match status" value="1"/>
</dbReference>
<dbReference type="HAMAP" id="MF_01895">
    <property type="entry name" value="RNase_R"/>
    <property type="match status" value="1"/>
</dbReference>
<dbReference type="SMART" id="SM00357">
    <property type="entry name" value="CSP"/>
    <property type="match status" value="1"/>
</dbReference>
<dbReference type="PROSITE" id="PS50126">
    <property type="entry name" value="S1"/>
    <property type="match status" value="1"/>
</dbReference>
<evidence type="ECO:0000256" key="7">
    <source>
        <dbReference type="ARBA" id="ARBA00022884"/>
    </source>
</evidence>
<dbReference type="InterPro" id="IPR011805">
    <property type="entry name" value="RNase_R"/>
</dbReference>
<dbReference type="InterPro" id="IPR012340">
    <property type="entry name" value="NA-bd_OB-fold"/>
</dbReference>
<keyword evidence="4 8" id="KW-0540">Nuclease</keyword>
<dbReference type="PANTHER" id="PTHR23355">
    <property type="entry name" value="RIBONUCLEASE"/>
    <property type="match status" value="1"/>
</dbReference>
<dbReference type="RefSeq" id="WP_214296853.1">
    <property type="nucleotide sequence ID" value="NZ_JAHDYS010000004.1"/>
</dbReference>
<reference evidence="11 12" key="1">
    <citation type="submission" date="2021-05" db="EMBL/GenBank/DDBJ databases">
        <title>The draft genome of Geobacter chapellei DSM 13688.</title>
        <authorList>
            <person name="Xu Z."/>
            <person name="Masuda Y."/>
            <person name="Itoh H."/>
            <person name="Senoo K."/>
        </authorList>
    </citation>
    <scope>NUCLEOTIDE SEQUENCE [LARGE SCALE GENOMIC DNA]</scope>
    <source>
        <strain evidence="11 12">DSM 13688</strain>
    </source>
</reference>
<evidence type="ECO:0000256" key="9">
    <source>
        <dbReference type="SAM" id="MobiDB-lite"/>
    </source>
</evidence>
<evidence type="ECO:0000256" key="8">
    <source>
        <dbReference type="HAMAP-Rule" id="MF_01895"/>
    </source>
</evidence>
<comment type="function">
    <text evidence="8">3'-5' exoribonuclease that releases 5'-nucleoside monophosphates and is involved in maturation of structured RNAs.</text>
</comment>
<dbReference type="Gene3D" id="2.40.50.140">
    <property type="entry name" value="Nucleic acid-binding proteins"/>
    <property type="match status" value="2"/>
</dbReference>
<comment type="similarity">
    <text evidence="8">Belongs to the RNR ribonuclease family. RNase R subfamily.</text>
</comment>
<dbReference type="InterPro" id="IPR050180">
    <property type="entry name" value="RNR_Ribonuclease"/>
</dbReference>
<comment type="caution">
    <text evidence="11">The sequence shown here is derived from an EMBL/GenBank/DDBJ whole genome shotgun (WGS) entry which is preliminary data.</text>
</comment>
<dbReference type="SMART" id="SM00955">
    <property type="entry name" value="RNB"/>
    <property type="match status" value="1"/>
</dbReference>
<evidence type="ECO:0000256" key="1">
    <source>
        <dbReference type="ARBA" id="ARBA00001849"/>
    </source>
</evidence>
<dbReference type="InterPro" id="IPR004476">
    <property type="entry name" value="RNase_II/RNase_R"/>
</dbReference>
<accession>A0ABS5U649</accession>